<dbReference type="HOGENOM" id="CLU_065520_2_2_2"/>
<organism evidence="3 4">
    <name type="scientific">Methanococcus vannielii (strain ATCC 35089 / DSM 1224 / JCM 13029 / OCM 148 / SB)</name>
    <dbReference type="NCBI Taxonomy" id="406327"/>
    <lineage>
        <taxon>Archaea</taxon>
        <taxon>Methanobacteriati</taxon>
        <taxon>Methanobacteriota</taxon>
        <taxon>Methanomada group</taxon>
        <taxon>Methanococci</taxon>
        <taxon>Methanococcales</taxon>
        <taxon>Methanococcaceae</taxon>
        <taxon>Methanococcus</taxon>
    </lineage>
</organism>
<dbReference type="InterPro" id="IPR005950">
    <property type="entry name" value="ModA"/>
</dbReference>
<evidence type="ECO:0000256" key="1">
    <source>
        <dbReference type="ARBA" id="ARBA00022723"/>
    </source>
</evidence>
<dbReference type="GO" id="GO:0015689">
    <property type="term" value="P:molybdate ion transport"/>
    <property type="evidence" value="ECO:0007669"/>
    <property type="project" value="InterPro"/>
</dbReference>
<dbReference type="EMBL" id="CP000742">
    <property type="protein sequence ID" value="ABR54210.1"/>
    <property type="molecule type" value="Genomic_DNA"/>
</dbReference>
<evidence type="ECO:0000256" key="2">
    <source>
        <dbReference type="ARBA" id="ARBA00022729"/>
    </source>
</evidence>
<dbReference type="PIRSF" id="PIRSF004846">
    <property type="entry name" value="ModA"/>
    <property type="match status" value="1"/>
</dbReference>
<accession>A6UNY8</accession>
<dbReference type="PROSITE" id="PS51257">
    <property type="entry name" value="PROKAR_LIPOPROTEIN"/>
    <property type="match status" value="1"/>
</dbReference>
<dbReference type="PANTHER" id="PTHR30632:SF0">
    <property type="entry name" value="SULFATE-BINDING PROTEIN"/>
    <property type="match status" value="1"/>
</dbReference>
<dbReference type="STRING" id="406327.Mevan_0301"/>
<sequence>MKSKFWALVIGLVAVTVLFSGCTTNNPSNNKDILVVYSCGGPTEAVSEVNSEFEKEYGVEIRFTGAAAGTLRKSLEAGAYADVFLPRSVMHSEVLEKAGLMNPDYKVYMFTDWVIVTPKGNPKEISTMEDLLRNDVKVYTNTKSTIPAKNAMAPKAELIDKIYEKTSKDHDCYRKMMMDVVNSNTDAALVERRLTTLNGVAGNVEVIDLPRETMAPQIGIFSVGVMSYSKQKELAYKYQEFLLSEKAQNILQKHGFITLNSKEGQYIFENYYPQYLSLNN</sequence>
<evidence type="ECO:0000313" key="3">
    <source>
        <dbReference type="EMBL" id="ABR54210.1"/>
    </source>
</evidence>
<dbReference type="KEGG" id="mvn:Mevan_0301"/>
<dbReference type="PANTHER" id="PTHR30632">
    <property type="entry name" value="MOLYBDATE-BINDING PERIPLASMIC PROTEIN"/>
    <property type="match status" value="1"/>
</dbReference>
<dbReference type="GO" id="GO:0046872">
    <property type="term" value="F:metal ion binding"/>
    <property type="evidence" value="ECO:0007669"/>
    <property type="project" value="UniProtKB-KW"/>
</dbReference>
<proteinExistence type="predicted"/>
<gene>
    <name evidence="3" type="ordered locus">Mevan_0301</name>
</gene>
<name>A6UNY8_METVS</name>
<dbReference type="RefSeq" id="WP_011972113.1">
    <property type="nucleotide sequence ID" value="NC_009634.1"/>
</dbReference>
<dbReference type="Pfam" id="PF13531">
    <property type="entry name" value="SBP_bac_11"/>
    <property type="match status" value="1"/>
</dbReference>
<dbReference type="AlphaFoldDB" id="A6UNY8"/>
<dbReference type="eggNOG" id="arCOG00219">
    <property type="taxonomic scope" value="Archaea"/>
</dbReference>
<evidence type="ECO:0000313" key="4">
    <source>
        <dbReference type="Proteomes" id="UP000001107"/>
    </source>
</evidence>
<dbReference type="GeneID" id="5325773"/>
<keyword evidence="2" id="KW-0732">Signal</keyword>
<reference evidence="3" key="1">
    <citation type="submission" date="2007-06" db="EMBL/GenBank/DDBJ databases">
        <title>Complete sequence of Methanococcus vannielii SB.</title>
        <authorList>
            <consortium name="US DOE Joint Genome Institute"/>
            <person name="Copeland A."/>
            <person name="Lucas S."/>
            <person name="Lapidus A."/>
            <person name="Barry K."/>
            <person name="Glavina del Rio T."/>
            <person name="Dalin E."/>
            <person name="Tice H."/>
            <person name="Pitluck S."/>
            <person name="Chain P."/>
            <person name="Malfatti S."/>
            <person name="Shin M."/>
            <person name="Vergez L."/>
            <person name="Schmutz J."/>
            <person name="Larimer F."/>
            <person name="Land M."/>
            <person name="Hauser L."/>
            <person name="Kyrpides N."/>
            <person name="Anderson I."/>
            <person name="Sieprawska-Lupa M."/>
            <person name="Whitman W.B."/>
            <person name="Richardson P."/>
        </authorList>
    </citation>
    <scope>NUCLEOTIDE SEQUENCE [LARGE SCALE GENOMIC DNA]</scope>
    <source>
        <strain evidence="3">SB</strain>
    </source>
</reference>
<dbReference type="Proteomes" id="UP000001107">
    <property type="component" value="Chromosome"/>
</dbReference>
<dbReference type="InterPro" id="IPR050682">
    <property type="entry name" value="ModA/WtpA"/>
</dbReference>
<keyword evidence="4" id="KW-1185">Reference proteome</keyword>
<dbReference type="OrthoDB" id="15033at2157"/>
<keyword evidence="1" id="KW-0479">Metal-binding</keyword>
<protein>
    <submittedName>
        <fullName evidence="3">Molybdenum ABC transporter, solute-binding protein</fullName>
    </submittedName>
</protein>
<dbReference type="Gene3D" id="3.40.190.10">
    <property type="entry name" value="Periplasmic binding protein-like II"/>
    <property type="match status" value="2"/>
</dbReference>
<dbReference type="GO" id="GO:0030973">
    <property type="term" value="F:molybdate ion binding"/>
    <property type="evidence" value="ECO:0007669"/>
    <property type="project" value="TreeGrafter"/>
</dbReference>
<dbReference type="SUPFAM" id="SSF53850">
    <property type="entry name" value="Periplasmic binding protein-like II"/>
    <property type="match status" value="1"/>
</dbReference>